<feature type="compositionally biased region" description="Polar residues" evidence="1">
    <location>
        <begin position="1071"/>
        <end position="1088"/>
    </location>
</feature>
<evidence type="ECO:0000313" key="3">
    <source>
        <dbReference type="Proteomes" id="UP000664521"/>
    </source>
</evidence>
<gene>
    <name evidence="2" type="ORF">HETSPECPRED_008516</name>
</gene>
<feature type="compositionally biased region" description="Low complexity" evidence="1">
    <location>
        <begin position="776"/>
        <end position="795"/>
    </location>
</feature>
<feature type="compositionally biased region" description="Basic and acidic residues" evidence="1">
    <location>
        <begin position="1124"/>
        <end position="1142"/>
    </location>
</feature>
<feature type="region of interest" description="Disordered" evidence="1">
    <location>
        <begin position="771"/>
        <end position="830"/>
    </location>
</feature>
<feature type="region of interest" description="Disordered" evidence="1">
    <location>
        <begin position="894"/>
        <end position="926"/>
    </location>
</feature>
<proteinExistence type="predicted"/>
<protein>
    <submittedName>
        <fullName evidence="2">Uncharacterized protein</fullName>
    </submittedName>
</protein>
<dbReference type="OrthoDB" id="5401902at2759"/>
<feature type="region of interest" description="Disordered" evidence="1">
    <location>
        <begin position="600"/>
        <end position="640"/>
    </location>
</feature>
<sequence>MSGTGDTKVMDWVEQQALGDGIDSIASDINKLVYQPQTSNPNGRVYDIQTLLDMCSTVDLSRIHLRIHQGALHENIFKTTKVMQASARHVRSRGLSELSRPSIASDEEDVLLVGQLSHPVRQPNAPPQSIEAQRRGFRHMPVRQPRQAPPNMVAARVEGFLTFPQRVPLRRPISPPSDLAQQHAGFQRFLKEHASPPHHRVTAGGRIVPTNGPPPAFNVNSLTGAIMSPSHQATSTVPHAAKSNEASQAFKNDPEPRFISAASRHGIVVSEASEQSSNTKRPTRHERNTSQVLQQDTNPQIQGSMPIQHLPNTAPVMLLQDGTTFVMQGGLPYRVYSNGFQTFTETVPLLFSQQNAMPGFSNTNLFQPGILPQPNYALPYTPVQNTALVNSESMPHSSQLRSGNSEQALQQQHAYLRNELQGLDRYIALSGKRAGRHDHLAFVALRRQLVQEIDRYRRHLSHTSSSEAPNQMYQYASLGARPRAGRYSNLTDVPNGNESMGTAQSRPAVNYEPKTTMPLNSHGDIINRPRSAATSVGGVLVPQLKTPSLKSMAGTNKVLSPEAPEFIPEKLRPSSARTVESCISNGENKAAILNPWAVSSSEGTTSPVTDKPMPSQVINRGETADAKDSPSRAAADSQGRMVHARYGTSGSWSAMEALPPDVHEQDIAYVNELGLNPVYGPKRFCSTIPEFQEIIRRVREQARLYGCKGGSSKDPEFDAEQDIRWAISDSTPIPLPKKIPDHIAYPRPWCWNDSAFNVRADRLGVRNVSSLGTQQTTNSSAVDSVTVDSSSNVNTKSCETTPKTNRHTTRPSPAADGRGRAHANLPAEDSSFSSSIQAAILRETRDVLGNIPSNTLLGNSGANGYLGRPNYEEASPGKFHADGTTLKDTFRSTESTMATERELAGEGMSTRSETLTSDDGSPQPPKFIVKLPDAWPSRESFTASARHPENNTRVGHHNTSGSTQHQSNSSTRFGTSTFLGKLLKSPLFSSANTGQEGSNKQAGNSIASQALGMINMTDKENLRSAKGTYGIGYPAYAGRAGTIKRQGYKHDYGFGKTRSSVAPTNTYAHAQMHPQSGRSGGPFQSSEWQIRHYPPSPAYSSHSVIDGTKSSSGGMPQYDGADDDSPRRTKESKKVEAKAKRDELDPMIFHTASNGIPGGHAYAANRFLDKLREAEAKDKAKYPPKSLK</sequence>
<organism evidence="2 3">
    <name type="scientific">Heterodermia speciosa</name>
    <dbReference type="NCBI Taxonomy" id="116794"/>
    <lineage>
        <taxon>Eukaryota</taxon>
        <taxon>Fungi</taxon>
        <taxon>Dikarya</taxon>
        <taxon>Ascomycota</taxon>
        <taxon>Pezizomycotina</taxon>
        <taxon>Lecanoromycetes</taxon>
        <taxon>OSLEUM clade</taxon>
        <taxon>Lecanoromycetidae</taxon>
        <taxon>Caliciales</taxon>
        <taxon>Physciaceae</taxon>
        <taxon>Heterodermia</taxon>
    </lineage>
</organism>
<feature type="compositionally biased region" description="Polar residues" evidence="1">
    <location>
        <begin position="909"/>
        <end position="920"/>
    </location>
</feature>
<feature type="compositionally biased region" description="Polar residues" evidence="1">
    <location>
        <begin position="951"/>
        <end position="974"/>
    </location>
</feature>
<evidence type="ECO:0000313" key="2">
    <source>
        <dbReference type="EMBL" id="CAF9933011.1"/>
    </source>
</evidence>
<dbReference type="Proteomes" id="UP000664521">
    <property type="component" value="Unassembled WGS sequence"/>
</dbReference>
<feature type="region of interest" description="Disordered" evidence="1">
    <location>
        <begin position="268"/>
        <end position="294"/>
    </location>
</feature>
<accession>A0A8H3FVJ0</accession>
<comment type="caution">
    <text evidence="2">The sequence shown here is derived from an EMBL/GenBank/DDBJ whole genome shotgun (WGS) entry which is preliminary data.</text>
</comment>
<name>A0A8H3FVJ0_9LECA</name>
<feature type="region of interest" description="Disordered" evidence="1">
    <location>
        <begin position="940"/>
        <end position="974"/>
    </location>
</feature>
<dbReference type="EMBL" id="CAJPDS010000065">
    <property type="protein sequence ID" value="CAF9933011.1"/>
    <property type="molecule type" value="Genomic_DNA"/>
</dbReference>
<reference evidence="2" key="1">
    <citation type="submission" date="2021-03" db="EMBL/GenBank/DDBJ databases">
        <authorList>
            <person name="Tagirdzhanova G."/>
        </authorList>
    </citation>
    <scope>NUCLEOTIDE SEQUENCE</scope>
</reference>
<keyword evidence="3" id="KW-1185">Reference proteome</keyword>
<feature type="region of interest" description="Disordered" evidence="1">
    <location>
        <begin position="1071"/>
        <end position="1142"/>
    </location>
</feature>
<evidence type="ECO:0000256" key="1">
    <source>
        <dbReference type="SAM" id="MobiDB-lite"/>
    </source>
</evidence>
<dbReference type="AlphaFoldDB" id="A0A8H3FVJ0"/>